<organism evidence="2 3">
    <name type="scientific">Thioclava litoralis</name>
    <dbReference type="NCBI Taxonomy" id="3076557"/>
    <lineage>
        <taxon>Bacteria</taxon>
        <taxon>Pseudomonadati</taxon>
        <taxon>Pseudomonadota</taxon>
        <taxon>Alphaproteobacteria</taxon>
        <taxon>Rhodobacterales</taxon>
        <taxon>Paracoccaceae</taxon>
        <taxon>Thioclava</taxon>
    </lineage>
</organism>
<keyword evidence="3" id="KW-1185">Reference proteome</keyword>
<feature type="domain" description="Tetrapyrrole biosynthesis uroporphyrinogen III synthase" evidence="1">
    <location>
        <begin position="20"/>
        <end position="224"/>
    </location>
</feature>
<name>A0ABZ1E397_9RHOB</name>
<sequence>MDPFPTLLLTRPAEANARFLAALRAAGVTLSALCSPLIEIEPLPPANCPEGDLVFTSQQAVAPFAAAFPRMQGRRAWCVGARTAEVARQAGYAVRVGAGQAKALEQQILAEGGAGPFVHVCGDHLAHDLVGGLLAAGRQAFALQVYRQVPQRPTRQALALLSGETPVLVPVFSPRTAQIFTKYLPENHAPLYLGAISTTVARQLAAVANAHIEVSRETSSAAMVELLKRLACRSVAT</sequence>
<dbReference type="GO" id="GO:0004852">
    <property type="term" value="F:uroporphyrinogen-III synthase activity"/>
    <property type="evidence" value="ECO:0007669"/>
    <property type="project" value="UniProtKB-EC"/>
</dbReference>
<reference evidence="2 3" key="1">
    <citation type="submission" date="2023-09" db="EMBL/GenBank/DDBJ databases">
        <title>Thioclava shenzhenensis sp. nov., a multidrug resistant bacteria-antagonizing species isolated from coastal seawater.</title>
        <authorList>
            <person name="Long M."/>
        </authorList>
    </citation>
    <scope>NUCLEOTIDE SEQUENCE [LARGE SCALE GENOMIC DNA]</scope>
    <source>
        <strain evidence="2 3">FTW29</strain>
    </source>
</reference>
<accession>A0ABZ1E397</accession>
<dbReference type="RefSeq" id="WP_406721501.1">
    <property type="nucleotide sequence ID" value="NZ_CP135443.1"/>
</dbReference>
<evidence type="ECO:0000313" key="2">
    <source>
        <dbReference type="EMBL" id="WRY34823.1"/>
    </source>
</evidence>
<dbReference type="EC" id="4.2.1.75" evidence="2"/>
<evidence type="ECO:0000259" key="1">
    <source>
        <dbReference type="Pfam" id="PF02602"/>
    </source>
</evidence>
<dbReference type="Pfam" id="PF02602">
    <property type="entry name" value="HEM4"/>
    <property type="match status" value="1"/>
</dbReference>
<dbReference type="SUPFAM" id="SSF69618">
    <property type="entry name" value="HemD-like"/>
    <property type="match status" value="1"/>
</dbReference>
<dbReference type="EMBL" id="CP135443">
    <property type="protein sequence ID" value="WRY34823.1"/>
    <property type="molecule type" value="Genomic_DNA"/>
</dbReference>
<keyword evidence="2" id="KW-0456">Lyase</keyword>
<dbReference type="InterPro" id="IPR003754">
    <property type="entry name" value="4pyrrol_synth_uPrphyn_synth"/>
</dbReference>
<protein>
    <submittedName>
        <fullName evidence="2">Uroporphyrinogen-III synthase</fullName>
        <ecNumber evidence="2">4.2.1.75</ecNumber>
    </submittedName>
</protein>
<dbReference type="InterPro" id="IPR036108">
    <property type="entry name" value="4pyrrol_syn_uPrphyn_synt_sf"/>
</dbReference>
<evidence type="ECO:0000313" key="3">
    <source>
        <dbReference type="Proteomes" id="UP001623290"/>
    </source>
</evidence>
<dbReference type="CDD" id="cd06578">
    <property type="entry name" value="HemD"/>
    <property type="match status" value="1"/>
</dbReference>
<dbReference type="Gene3D" id="3.40.50.10090">
    <property type="match status" value="2"/>
</dbReference>
<proteinExistence type="predicted"/>
<dbReference type="Proteomes" id="UP001623290">
    <property type="component" value="Chromosome"/>
</dbReference>
<gene>
    <name evidence="2" type="ORF">RPE78_05940</name>
</gene>